<dbReference type="UniPathway" id="UPA00665"/>
<dbReference type="GO" id="GO:0004190">
    <property type="term" value="F:aspartic-type endopeptidase activity"/>
    <property type="evidence" value="ECO:0007669"/>
    <property type="project" value="UniProtKB-UniRule"/>
</dbReference>
<dbReference type="Pfam" id="PF01252">
    <property type="entry name" value="Peptidase_A8"/>
    <property type="match status" value="1"/>
</dbReference>
<evidence type="ECO:0000256" key="8">
    <source>
        <dbReference type="ARBA" id="ARBA00023136"/>
    </source>
</evidence>
<evidence type="ECO:0000256" key="1">
    <source>
        <dbReference type="ARBA" id="ARBA00006139"/>
    </source>
</evidence>
<name>A0A3N1ZXP3_9ACTN</name>
<protein>
    <recommendedName>
        <fullName evidence="9">Lipoprotein signal peptidase</fullName>
        <ecNumber evidence="9">3.4.23.36</ecNumber>
    </recommendedName>
    <alternativeName>
        <fullName evidence="9">Prolipoprotein signal peptidase</fullName>
    </alternativeName>
    <alternativeName>
        <fullName evidence="9">Signal peptidase II</fullName>
        <shortName evidence="9">SPase II</shortName>
    </alternativeName>
</protein>
<comment type="similarity">
    <text evidence="1 9 10">Belongs to the peptidase A8 family.</text>
</comment>
<dbReference type="PANTHER" id="PTHR33695">
    <property type="entry name" value="LIPOPROTEIN SIGNAL PEPTIDASE"/>
    <property type="match status" value="1"/>
</dbReference>
<evidence type="ECO:0000256" key="4">
    <source>
        <dbReference type="ARBA" id="ARBA00022692"/>
    </source>
</evidence>
<dbReference type="EC" id="3.4.23.36" evidence="9"/>
<evidence type="ECO:0000313" key="11">
    <source>
        <dbReference type="EMBL" id="ROR55615.1"/>
    </source>
</evidence>
<dbReference type="HAMAP" id="MF_00161">
    <property type="entry name" value="LspA"/>
    <property type="match status" value="1"/>
</dbReference>
<dbReference type="AlphaFoldDB" id="A0A3N1ZXP3"/>
<sequence>MLVVVLMGLVLDQLTKYLAVEHLDPQRPVRVLGQWLQLHLIRNPGAAFSLGDQATAVISVLAVVASLVMFLVVLPRVRTVASGILAGMATAGIVGNLVDRLFRPPSPMRGHVVDFLQVPHFAIFNVADIFITMTAAILLLEAFRGGADQEDQ</sequence>
<gene>
    <name evidence="9" type="primary">lspA</name>
    <name evidence="11" type="ORF">EDD41_2893</name>
</gene>
<dbReference type="InterPro" id="IPR001872">
    <property type="entry name" value="Peptidase_A8"/>
</dbReference>
<evidence type="ECO:0000256" key="9">
    <source>
        <dbReference type="HAMAP-Rule" id="MF_00161"/>
    </source>
</evidence>
<evidence type="ECO:0000256" key="2">
    <source>
        <dbReference type="ARBA" id="ARBA00022475"/>
    </source>
</evidence>
<evidence type="ECO:0000313" key="12">
    <source>
        <dbReference type="Proteomes" id="UP000275749"/>
    </source>
</evidence>
<comment type="caution">
    <text evidence="9">Lacks conserved residue(s) required for the propagation of feature annotation.</text>
</comment>
<keyword evidence="2 9" id="KW-1003">Cell membrane</keyword>
<comment type="catalytic activity">
    <reaction evidence="9">
        <text>Release of signal peptides from bacterial membrane prolipoproteins. Hydrolyzes -Xaa-Yaa-Zaa-|-(S,diacylglyceryl)Cys-, in which Xaa is hydrophobic (preferably Leu), and Yaa (Ala or Ser) and Zaa (Gly or Ala) have small, neutral side chains.</text>
        <dbReference type="EC" id="3.4.23.36"/>
    </reaction>
</comment>
<evidence type="ECO:0000256" key="7">
    <source>
        <dbReference type="ARBA" id="ARBA00022989"/>
    </source>
</evidence>
<dbReference type="PRINTS" id="PR00781">
    <property type="entry name" value="LIPOSIGPTASE"/>
</dbReference>
<keyword evidence="7 9" id="KW-1133">Transmembrane helix</keyword>
<reference evidence="11 12" key="1">
    <citation type="submission" date="2018-11" db="EMBL/GenBank/DDBJ databases">
        <title>Sequencing the genomes of 1000 actinobacteria strains.</title>
        <authorList>
            <person name="Klenk H.-P."/>
        </authorList>
    </citation>
    <scope>NUCLEOTIDE SEQUENCE [LARGE SCALE GENOMIC DNA]</scope>
    <source>
        <strain evidence="11 12">DSM 10546</strain>
    </source>
</reference>
<dbReference type="PANTHER" id="PTHR33695:SF1">
    <property type="entry name" value="LIPOPROTEIN SIGNAL PEPTIDASE"/>
    <property type="match status" value="1"/>
</dbReference>
<accession>A0A3N1ZXP3</accession>
<keyword evidence="4 9" id="KW-0812">Transmembrane</keyword>
<keyword evidence="3 9" id="KW-0645">Protease</keyword>
<evidence type="ECO:0000256" key="10">
    <source>
        <dbReference type="RuleBase" id="RU004181"/>
    </source>
</evidence>
<dbReference type="NCBIfam" id="TIGR00077">
    <property type="entry name" value="lspA"/>
    <property type="match status" value="1"/>
</dbReference>
<dbReference type="GO" id="GO:0005886">
    <property type="term" value="C:plasma membrane"/>
    <property type="evidence" value="ECO:0007669"/>
    <property type="project" value="UniProtKB-SubCell"/>
</dbReference>
<feature type="transmembrane region" description="Helical" evidence="9">
    <location>
        <begin position="118"/>
        <end position="140"/>
    </location>
</feature>
<comment type="subcellular location">
    <subcellularLocation>
        <location evidence="9">Cell membrane</location>
        <topology evidence="9">Multi-pass membrane protein</topology>
    </subcellularLocation>
</comment>
<dbReference type="EMBL" id="RKHG01000001">
    <property type="protein sequence ID" value="ROR55615.1"/>
    <property type="molecule type" value="Genomic_DNA"/>
</dbReference>
<evidence type="ECO:0000256" key="3">
    <source>
        <dbReference type="ARBA" id="ARBA00022670"/>
    </source>
</evidence>
<comment type="caution">
    <text evidence="11">The sequence shown here is derived from an EMBL/GenBank/DDBJ whole genome shotgun (WGS) entry which is preliminary data.</text>
</comment>
<proteinExistence type="inferred from homology"/>
<comment type="pathway">
    <text evidence="9">Protein modification; lipoprotein biosynthesis (signal peptide cleavage).</text>
</comment>
<keyword evidence="6 9" id="KW-0378">Hydrolase</keyword>
<evidence type="ECO:0000256" key="6">
    <source>
        <dbReference type="ARBA" id="ARBA00022801"/>
    </source>
</evidence>
<feature type="active site" evidence="9">
    <location>
        <position position="128"/>
    </location>
</feature>
<dbReference type="GO" id="GO:0006508">
    <property type="term" value="P:proteolysis"/>
    <property type="evidence" value="ECO:0007669"/>
    <property type="project" value="UniProtKB-KW"/>
</dbReference>
<feature type="transmembrane region" description="Helical" evidence="9">
    <location>
        <begin position="54"/>
        <end position="73"/>
    </location>
</feature>
<feature type="active site" evidence="9">
    <location>
        <position position="114"/>
    </location>
</feature>
<feature type="transmembrane region" description="Helical" evidence="9">
    <location>
        <begin position="80"/>
        <end position="98"/>
    </location>
</feature>
<evidence type="ECO:0000256" key="5">
    <source>
        <dbReference type="ARBA" id="ARBA00022750"/>
    </source>
</evidence>
<organism evidence="11 12">
    <name type="scientific">Luteococcus japonicus</name>
    <dbReference type="NCBI Taxonomy" id="33984"/>
    <lineage>
        <taxon>Bacteria</taxon>
        <taxon>Bacillati</taxon>
        <taxon>Actinomycetota</taxon>
        <taxon>Actinomycetes</taxon>
        <taxon>Propionibacteriales</taxon>
        <taxon>Propionibacteriaceae</taxon>
        <taxon>Luteococcus</taxon>
    </lineage>
</organism>
<comment type="function">
    <text evidence="9">This protein specifically catalyzes the removal of signal peptides from prolipoproteins.</text>
</comment>
<keyword evidence="8 9" id="KW-0472">Membrane</keyword>
<dbReference type="Proteomes" id="UP000275749">
    <property type="component" value="Unassembled WGS sequence"/>
</dbReference>
<keyword evidence="5 9" id="KW-0064">Aspartyl protease</keyword>